<accession>A0AB39KZC3</accession>
<keyword evidence="4 10" id="KW-0812">Transmembrane</keyword>
<keyword evidence="3" id="KW-1003">Cell membrane</keyword>
<keyword evidence="10" id="KW-0997">Cell inner membrane</keyword>
<sequence>MAIVTLVLLLLLAVVASGYLVRMLPVAVPLPLVQVALGAAIAGLAGVTIDLRPEIFFLLILPPLLFLDGWRMPKHNLKQDARPILQLALGLVVFTVVGMGFFIHWLIPAMPLPVAFALAAVLAPTDPVAVSAITRRTPFPERIMRVLEAESLLNDASGLVCLRFAIAAAVTGVFSLPDAVLSFLWLALGGVAAGAGFTLTVSFIKSRLARRFGEDPGAEILISLLIPFGAYLAAEALHCSGIMAAVSAGVAMSYVELGGQLQAGTRVRRSAVWDTVAFTANGAVFVLLGQQMPSILEKAARTVRQSGHHEVWWMAVYVLAITVALAILRFLWVWVSIRMAGLRQVRRDESFVRPSWRMVAAISLAGVRGAVSLAGVLTIPFFVADGSLMPARNLAIFLAAGVILTSLILAALALPWAMRGIEADEEQGRHGEVQAARVAAAKAAIRAIEQFQPGAGQEEHADLHAEAAARVMGLYRRRIDGGAREGGDAELVQMMEEIDRNLRLAALKAEREELFGMVRRRLLKDDIARDLVREIDLMETRWSR</sequence>
<comment type="caution">
    <text evidence="10">Lacks conserved residue(s) required for the propagation of feature annotation.</text>
</comment>
<evidence type="ECO:0000256" key="10">
    <source>
        <dbReference type="RuleBase" id="RU366002"/>
    </source>
</evidence>
<dbReference type="InterPro" id="IPR018422">
    <property type="entry name" value="Cation/H_exchanger_CPA1"/>
</dbReference>
<comment type="function">
    <text evidence="10">Na(+)/H(+) antiporter that extrudes sodium in exchange for external protons.</text>
</comment>
<evidence type="ECO:0000256" key="3">
    <source>
        <dbReference type="ARBA" id="ARBA00022475"/>
    </source>
</evidence>
<dbReference type="InterPro" id="IPR006153">
    <property type="entry name" value="Cation/H_exchanger_TM"/>
</dbReference>
<evidence type="ECO:0000256" key="4">
    <source>
        <dbReference type="ARBA" id="ARBA00022692"/>
    </source>
</evidence>
<dbReference type="GO" id="GO:0015386">
    <property type="term" value="F:potassium:proton antiporter activity"/>
    <property type="evidence" value="ECO:0007669"/>
    <property type="project" value="TreeGrafter"/>
</dbReference>
<keyword evidence="2 10" id="KW-0813">Transport</keyword>
<evidence type="ECO:0000256" key="1">
    <source>
        <dbReference type="ARBA" id="ARBA00004651"/>
    </source>
</evidence>
<feature type="transmembrane region" description="Helical" evidence="10">
    <location>
        <begin position="113"/>
        <end position="135"/>
    </location>
</feature>
<keyword evidence="5 10" id="KW-1133">Transmembrane helix</keyword>
<comment type="similarity">
    <text evidence="10">Belongs to the monovalent cation:proton antiporter 1 (CPA1) transporter (TC 2.A.36) family.</text>
</comment>
<feature type="transmembrane region" description="Helical" evidence="10">
    <location>
        <begin position="394"/>
        <end position="414"/>
    </location>
</feature>
<keyword evidence="9 10" id="KW-0739">Sodium transport</keyword>
<feature type="transmembrane region" description="Helical" evidence="10">
    <location>
        <begin position="84"/>
        <end position="107"/>
    </location>
</feature>
<feature type="transmembrane region" description="Helical" evidence="10">
    <location>
        <begin position="312"/>
        <end position="337"/>
    </location>
</feature>
<protein>
    <submittedName>
        <fullName evidence="12">Na+/H+ antiporter</fullName>
    </submittedName>
</protein>
<organism evidence="12">
    <name type="scientific">Caulobacter sp. 73W</name>
    <dbReference type="NCBI Taxonomy" id="3161137"/>
    <lineage>
        <taxon>Bacteria</taxon>
        <taxon>Pseudomonadati</taxon>
        <taxon>Pseudomonadota</taxon>
        <taxon>Alphaproteobacteria</taxon>
        <taxon>Caulobacterales</taxon>
        <taxon>Caulobacteraceae</taxon>
        <taxon>Caulobacter</taxon>
    </lineage>
</organism>
<dbReference type="AlphaFoldDB" id="A0AB39KZC3"/>
<keyword evidence="8 10" id="KW-0472">Membrane</keyword>
<dbReference type="GO" id="GO:0015385">
    <property type="term" value="F:sodium:proton antiporter activity"/>
    <property type="evidence" value="ECO:0007669"/>
    <property type="project" value="InterPro"/>
</dbReference>
<evidence type="ECO:0000256" key="7">
    <source>
        <dbReference type="ARBA" id="ARBA00023065"/>
    </source>
</evidence>
<dbReference type="PANTHER" id="PTHR10110:SF86">
    <property type="entry name" value="SODIUM_HYDROGEN EXCHANGER 7"/>
    <property type="match status" value="1"/>
</dbReference>
<gene>
    <name evidence="12" type="ORF">ABOZ73_09245</name>
</gene>
<name>A0AB39KZC3_9CAUL</name>
<dbReference type="NCBIfam" id="TIGR00831">
    <property type="entry name" value="a_cpa1"/>
    <property type="match status" value="1"/>
</dbReference>
<feature type="domain" description="Cation/H+ exchanger transmembrane" evidence="11">
    <location>
        <begin position="12"/>
        <end position="418"/>
    </location>
</feature>
<keyword evidence="6 10" id="KW-0915">Sodium</keyword>
<dbReference type="EMBL" id="CP158375">
    <property type="protein sequence ID" value="XDO98583.1"/>
    <property type="molecule type" value="Genomic_DNA"/>
</dbReference>
<feature type="transmembrane region" description="Helical" evidence="10">
    <location>
        <begin position="358"/>
        <end position="382"/>
    </location>
</feature>
<dbReference type="GO" id="GO:0051453">
    <property type="term" value="P:regulation of intracellular pH"/>
    <property type="evidence" value="ECO:0007669"/>
    <property type="project" value="TreeGrafter"/>
</dbReference>
<evidence type="ECO:0000313" key="12">
    <source>
        <dbReference type="EMBL" id="XDO98583.1"/>
    </source>
</evidence>
<keyword evidence="10" id="KW-0050">Antiport</keyword>
<dbReference type="InterPro" id="IPR004705">
    <property type="entry name" value="Cation/H_exchanger_CPA1_bac"/>
</dbReference>
<evidence type="ECO:0000256" key="8">
    <source>
        <dbReference type="ARBA" id="ARBA00023136"/>
    </source>
</evidence>
<dbReference type="Pfam" id="PF00999">
    <property type="entry name" value="Na_H_Exchanger"/>
    <property type="match status" value="1"/>
</dbReference>
<dbReference type="GO" id="GO:0098719">
    <property type="term" value="P:sodium ion import across plasma membrane"/>
    <property type="evidence" value="ECO:0007669"/>
    <property type="project" value="TreeGrafter"/>
</dbReference>
<dbReference type="GO" id="GO:0005886">
    <property type="term" value="C:plasma membrane"/>
    <property type="evidence" value="ECO:0007669"/>
    <property type="project" value="UniProtKB-SubCell"/>
</dbReference>
<evidence type="ECO:0000259" key="11">
    <source>
        <dbReference type="Pfam" id="PF00999"/>
    </source>
</evidence>
<evidence type="ECO:0000256" key="2">
    <source>
        <dbReference type="ARBA" id="ARBA00022448"/>
    </source>
</evidence>
<comment type="subcellular location">
    <subcellularLocation>
        <location evidence="10">Cell inner membrane</location>
        <topology evidence="10">Multi-pass membrane protein</topology>
    </subcellularLocation>
    <subcellularLocation>
        <location evidence="1">Cell membrane</location>
        <topology evidence="1">Multi-pass membrane protein</topology>
    </subcellularLocation>
</comment>
<evidence type="ECO:0000256" key="9">
    <source>
        <dbReference type="ARBA" id="ARBA00023201"/>
    </source>
</evidence>
<feature type="transmembrane region" description="Helical" evidence="10">
    <location>
        <begin position="55"/>
        <end position="72"/>
    </location>
</feature>
<keyword evidence="7 10" id="KW-0406">Ion transport</keyword>
<evidence type="ECO:0000256" key="6">
    <source>
        <dbReference type="ARBA" id="ARBA00023053"/>
    </source>
</evidence>
<reference evidence="12" key="1">
    <citation type="submission" date="2024-06" db="EMBL/GenBank/DDBJ databases">
        <title>Caulobacter inopinatus, sp. nov.</title>
        <authorList>
            <person name="Donachie S.P."/>
        </authorList>
    </citation>
    <scope>NUCLEOTIDE SEQUENCE</scope>
    <source>
        <strain evidence="12">73W</strain>
    </source>
</reference>
<evidence type="ECO:0000256" key="5">
    <source>
        <dbReference type="ARBA" id="ARBA00022989"/>
    </source>
</evidence>
<dbReference type="RefSeq" id="WP_369062458.1">
    <property type="nucleotide sequence ID" value="NZ_CP158375.1"/>
</dbReference>
<dbReference type="Gene3D" id="6.10.140.1330">
    <property type="match status" value="1"/>
</dbReference>
<proteinExistence type="inferred from homology"/>
<dbReference type="PANTHER" id="PTHR10110">
    <property type="entry name" value="SODIUM/HYDROGEN EXCHANGER"/>
    <property type="match status" value="1"/>
</dbReference>
<feature type="transmembrane region" description="Helical" evidence="10">
    <location>
        <begin position="182"/>
        <end position="204"/>
    </location>
</feature>